<dbReference type="EMBL" id="CACVAY010000049">
    <property type="protein sequence ID" value="CAA6811160.1"/>
    <property type="molecule type" value="Genomic_DNA"/>
</dbReference>
<evidence type="ECO:0000313" key="1">
    <source>
        <dbReference type="EMBL" id="CAA6811160.1"/>
    </source>
</evidence>
<dbReference type="AlphaFoldDB" id="A0A6S6T701"/>
<proteinExistence type="predicted"/>
<gene>
    <name evidence="1" type="ORF">HELGO_WM14047</name>
</gene>
<organism evidence="1">
    <name type="scientific">uncultured Thiotrichaceae bacterium</name>
    <dbReference type="NCBI Taxonomy" id="298394"/>
    <lineage>
        <taxon>Bacteria</taxon>
        <taxon>Pseudomonadati</taxon>
        <taxon>Pseudomonadota</taxon>
        <taxon>Gammaproteobacteria</taxon>
        <taxon>Thiotrichales</taxon>
        <taxon>Thiotrichaceae</taxon>
        <taxon>environmental samples</taxon>
    </lineage>
</organism>
<name>A0A6S6T701_9GAMM</name>
<sequence length="60" mass="6974">MSETHKLSETKNTSLKIQHETQQCFILHKYFRPVEKQRLNIGSSGRFVVTDSTLILINKV</sequence>
<reference evidence="1" key="1">
    <citation type="submission" date="2020-01" db="EMBL/GenBank/DDBJ databases">
        <authorList>
            <person name="Meier V. D."/>
            <person name="Meier V D."/>
        </authorList>
    </citation>
    <scope>NUCLEOTIDE SEQUENCE</scope>
    <source>
        <strain evidence="1">HLG_WM_MAG_07</strain>
    </source>
</reference>
<accession>A0A6S6T701</accession>
<protein>
    <submittedName>
        <fullName evidence="1">Uncharacterized protein</fullName>
    </submittedName>
</protein>